<evidence type="ECO:0000313" key="2">
    <source>
        <dbReference type="EMBL" id="KNC25532.1"/>
    </source>
</evidence>
<sequence length="152" mass="17611">MIQACMYGYTDLIRGKPVGSRYMLGNCQYTFLRFGDIQYILKHATRLIVRIEAKYYYASKTTIAFLKELETLNNFSFKETTIASSTLNHLIGKVLTINLRTLLKRYANTKKKNRSASDDHIKVMLTKVRASERNSYQRFEGPDSQPNPNKLK</sequence>
<proteinExistence type="predicted"/>
<protein>
    <submittedName>
        <fullName evidence="2">Uncharacterized protein</fullName>
    </submittedName>
</protein>
<dbReference type="EMBL" id="JRES01001097">
    <property type="protein sequence ID" value="KNC25532.1"/>
    <property type="molecule type" value="Genomic_DNA"/>
</dbReference>
<evidence type="ECO:0000256" key="1">
    <source>
        <dbReference type="SAM" id="MobiDB-lite"/>
    </source>
</evidence>
<name>A0A0L0BZM7_LUCCU</name>
<keyword evidence="3" id="KW-1185">Reference proteome</keyword>
<comment type="caution">
    <text evidence="2">The sequence shown here is derived from an EMBL/GenBank/DDBJ whole genome shotgun (WGS) entry which is preliminary data.</text>
</comment>
<reference evidence="2 3" key="1">
    <citation type="journal article" date="2015" name="Nat. Commun.">
        <title>Lucilia cuprina genome unlocks parasitic fly biology to underpin future interventions.</title>
        <authorList>
            <person name="Anstead C.A."/>
            <person name="Korhonen P.K."/>
            <person name="Young N.D."/>
            <person name="Hall R.S."/>
            <person name="Jex A.R."/>
            <person name="Murali S.C."/>
            <person name="Hughes D.S."/>
            <person name="Lee S.F."/>
            <person name="Perry T."/>
            <person name="Stroehlein A.J."/>
            <person name="Ansell B.R."/>
            <person name="Breugelmans B."/>
            <person name="Hofmann A."/>
            <person name="Qu J."/>
            <person name="Dugan S."/>
            <person name="Lee S.L."/>
            <person name="Chao H."/>
            <person name="Dinh H."/>
            <person name="Han Y."/>
            <person name="Doddapaneni H.V."/>
            <person name="Worley K.C."/>
            <person name="Muzny D.M."/>
            <person name="Ioannidis P."/>
            <person name="Waterhouse R.M."/>
            <person name="Zdobnov E.M."/>
            <person name="James P.J."/>
            <person name="Bagnall N.H."/>
            <person name="Kotze A.C."/>
            <person name="Gibbs R.A."/>
            <person name="Richards S."/>
            <person name="Batterham P."/>
            <person name="Gasser R.B."/>
        </authorList>
    </citation>
    <scope>NUCLEOTIDE SEQUENCE [LARGE SCALE GENOMIC DNA]</scope>
    <source>
        <strain evidence="2 3">LS</strain>
        <tissue evidence="2">Full body</tissue>
    </source>
</reference>
<organism evidence="2 3">
    <name type="scientific">Lucilia cuprina</name>
    <name type="common">Green bottle fly</name>
    <name type="synonym">Australian sheep blowfly</name>
    <dbReference type="NCBI Taxonomy" id="7375"/>
    <lineage>
        <taxon>Eukaryota</taxon>
        <taxon>Metazoa</taxon>
        <taxon>Ecdysozoa</taxon>
        <taxon>Arthropoda</taxon>
        <taxon>Hexapoda</taxon>
        <taxon>Insecta</taxon>
        <taxon>Pterygota</taxon>
        <taxon>Neoptera</taxon>
        <taxon>Endopterygota</taxon>
        <taxon>Diptera</taxon>
        <taxon>Brachycera</taxon>
        <taxon>Muscomorpha</taxon>
        <taxon>Oestroidea</taxon>
        <taxon>Calliphoridae</taxon>
        <taxon>Luciliinae</taxon>
        <taxon>Lucilia</taxon>
    </lineage>
</organism>
<gene>
    <name evidence="2" type="ORF">FF38_12958</name>
</gene>
<dbReference type="Proteomes" id="UP000037069">
    <property type="component" value="Unassembled WGS sequence"/>
</dbReference>
<dbReference type="AlphaFoldDB" id="A0A0L0BZM7"/>
<accession>A0A0L0BZM7</accession>
<feature type="region of interest" description="Disordered" evidence="1">
    <location>
        <begin position="132"/>
        <end position="152"/>
    </location>
</feature>
<evidence type="ECO:0000313" key="3">
    <source>
        <dbReference type="Proteomes" id="UP000037069"/>
    </source>
</evidence>